<evidence type="ECO:0000256" key="1">
    <source>
        <dbReference type="ARBA" id="ARBA00005215"/>
    </source>
</evidence>
<dbReference type="Gene3D" id="3.20.20.70">
    <property type="entry name" value="Aldolase class I"/>
    <property type="match status" value="1"/>
</dbReference>
<evidence type="ECO:0000256" key="5">
    <source>
        <dbReference type="PIRSR" id="PIRSR001359-3"/>
    </source>
</evidence>
<proteinExistence type="predicted"/>
<dbReference type="InterPro" id="IPR050246">
    <property type="entry name" value="Class_II_FBP_aldolase"/>
</dbReference>
<reference evidence="6 7" key="1">
    <citation type="submission" date="2018-07" db="EMBL/GenBank/DDBJ databases">
        <title>Genomic Encyclopedia of Type Strains, Phase IV (KMG-IV): sequencing the most valuable type-strain genomes for metagenomic binning, comparative biology and taxonomic classification.</title>
        <authorList>
            <person name="Goeker M."/>
        </authorList>
    </citation>
    <scope>NUCLEOTIDE SEQUENCE [LARGE SCALE GENOMIC DNA]</scope>
    <source>
        <strain evidence="6 7">DSM 14364</strain>
    </source>
</reference>
<dbReference type="InterPro" id="IPR013785">
    <property type="entry name" value="Aldolase_TIM"/>
</dbReference>
<dbReference type="UniPathway" id="UPA00116"/>
<comment type="pathway">
    <text evidence="1">Carbohydrate biosynthesis; Calvin cycle.</text>
</comment>
<accession>A0A370H3N6</accession>
<dbReference type="OrthoDB" id="9803995at2"/>
<feature type="binding site" evidence="5">
    <location>
        <position position="214"/>
    </location>
    <ligand>
        <name>Zn(2+)</name>
        <dbReference type="ChEBI" id="CHEBI:29105"/>
        <label>1</label>
        <note>catalytic</note>
    </ligand>
</feature>
<dbReference type="NCBIfam" id="TIGR00167">
    <property type="entry name" value="cbbA"/>
    <property type="match status" value="1"/>
</dbReference>
<dbReference type="PANTHER" id="PTHR30304:SF0">
    <property type="entry name" value="D-TAGATOSE-1,6-BISPHOSPHATE ALDOLASE SUBUNIT GATY-RELATED"/>
    <property type="match status" value="1"/>
</dbReference>
<dbReference type="PANTHER" id="PTHR30304">
    <property type="entry name" value="D-TAGATOSE-1,6-BISPHOSPHATE ALDOLASE"/>
    <property type="match status" value="1"/>
</dbReference>
<name>A0A370H3N6_9HYPH</name>
<keyword evidence="5" id="KW-0479">Metal-binding</keyword>
<feature type="binding site" evidence="5">
    <location>
        <position position="140"/>
    </location>
    <ligand>
        <name>Zn(2+)</name>
        <dbReference type="ChEBI" id="CHEBI:29105"/>
        <label>2</label>
    </ligand>
</feature>
<dbReference type="CDD" id="cd00947">
    <property type="entry name" value="TBP_aldolase_IIB"/>
    <property type="match status" value="1"/>
</dbReference>
<dbReference type="RefSeq" id="WP_114773353.1">
    <property type="nucleotide sequence ID" value="NZ_QQBB01000020.1"/>
</dbReference>
<feature type="binding site" evidence="4">
    <location>
        <position position="186"/>
    </location>
    <ligand>
        <name>dihydroxyacetone phosphate</name>
        <dbReference type="ChEBI" id="CHEBI:57642"/>
    </ligand>
</feature>
<dbReference type="GO" id="GO:0008270">
    <property type="term" value="F:zinc ion binding"/>
    <property type="evidence" value="ECO:0007669"/>
    <property type="project" value="InterPro"/>
</dbReference>
<dbReference type="PIRSF" id="PIRSF001359">
    <property type="entry name" value="F_bP_aldolase_II"/>
    <property type="match status" value="1"/>
</dbReference>
<evidence type="ECO:0000313" key="6">
    <source>
        <dbReference type="EMBL" id="RDI50494.1"/>
    </source>
</evidence>
<dbReference type="GO" id="GO:0016832">
    <property type="term" value="F:aldehyde-lyase activity"/>
    <property type="evidence" value="ECO:0007669"/>
    <property type="project" value="InterPro"/>
</dbReference>
<feature type="binding site" evidence="5">
    <location>
        <position position="110"/>
    </location>
    <ligand>
        <name>Zn(2+)</name>
        <dbReference type="ChEBI" id="CHEBI:29105"/>
        <label>2</label>
    </ligand>
</feature>
<feature type="binding site" evidence="5">
    <location>
        <position position="89"/>
    </location>
    <ligand>
        <name>Zn(2+)</name>
        <dbReference type="ChEBI" id="CHEBI:29105"/>
        <label>1</label>
        <note>catalytic</note>
    </ligand>
</feature>
<keyword evidence="2" id="KW-0113">Calvin cycle</keyword>
<evidence type="ECO:0000256" key="4">
    <source>
        <dbReference type="PIRSR" id="PIRSR001359-2"/>
    </source>
</evidence>
<dbReference type="AlphaFoldDB" id="A0A370H3N6"/>
<organism evidence="6 7">
    <name type="scientific">Microvirga subterranea</name>
    <dbReference type="NCBI Taxonomy" id="186651"/>
    <lineage>
        <taxon>Bacteria</taxon>
        <taxon>Pseudomonadati</taxon>
        <taxon>Pseudomonadota</taxon>
        <taxon>Alphaproteobacteria</taxon>
        <taxon>Hyphomicrobiales</taxon>
        <taxon>Methylobacteriaceae</taxon>
        <taxon>Microvirga</taxon>
    </lineage>
</organism>
<feature type="binding site" evidence="4">
    <location>
        <begin position="239"/>
        <end position="242"/>
    </location>
    <ligand>
        <name>dihydroxyacetone phosphate</name>
        <dbReference type="ChEBI" id="CHEBI:57642"/>
    </ligand>
</feature>
<evidence type="ECO:0000256" key="3">
    <source>
        <dbReference type="PIRSR" id="PIRSR001359-1"/>
    </source>
</evidence>
<evidence type="ECO:0000313" key="7">
    <source>
        <dbReference type="Proteomes" id="UP000254925"/>
    </source>
</evidence>
<dbReference type="InterPro" id="IPR000771">
    <property type="entry name" value="FBA_II"/>
</dbReference>
<dbReference type="GO" id="GO:0019253">
    <property type="term" value="P:reductive pentose-phosphate cycle"/>
    <property type="evidence" value="ECO:0007669"/>
    <property type="project" value="UniProtKB-UniPathway"/>
</dbReference>
<comment type="caution">
    <text evidence="6">The sequence shown here is derived from an EMBL/GenBank/DDBJ whole genome shotgun (WGS) entry which is preliminary data.</text>
</comment>
<gene>
    <name evidence="6" type="ORF">DES45_12013</name>
</gene>
<dbReference type="SUPFAM" id="SSF51569">
    <property type="entry name" value="Aldolase"/>
    <property type="match status" value="1"/>
</dbReference>
<sequence length="296" mass="32133">MTASLLRLAPALAAAEQGGYALGSFAPRYTSMIEPILRAGEKTRSPLIVQISQREFERYGTTPHYFGEAFFKAYDAVKPTVPVVLHLDHTFDIRVIREAIDAGFTSVMIDQSAKPLEENIAVSADVVRLAHARNVSVEAELGKIGTTDFVETDEDEEHFTDPNEARRFVAETGVDALAVAVGTAHGHYTTRKPRVDLARLQAIRELTGVHLVLHGGSGVPASMIHDAIRLPGGGISKVNIATDLEHAMLTSLGRTERLTDVACRALPPEQMRTAQDAVERTVVEKIETFLLSAGKA</sequence>
<feature type="active site" description="Proton donor" evidence="3">
    <location>
        <position position="88"/>
    </location>
</feature>
<feature type="binding site" evidence="4">
    <location>
        <begin position="215"/>
        <end position="217"/>
    </location>
    <ligand>
        <name>dihydroxyacetone phosphate</name>
        <dbReference type="ChEBI" id="CHEBI:57642"/>
    </ligand>
</feature>
<keyword evidence="7" id="KW-1185">Reference proteome</keyword>
<protein>
    <submittedName>
        <fullName evidence="6">Fructose-bisphosphate aldolase</fullName>
    </submittedName>
</protein>
<dbReference type="EMBL" id="QQBB01000020">
    <property type="protein sequence ID" value="RDI50494.1"/>
    <property type="molecule type" value="Genomic_DNA"/>
</dbReference>
<keyword evidence="5" id="KW-0862">Zinc</keyword>
<dbReference type="Pfam" id="PF01116">
    <property type="entry name" value="F_bP_aldolase"/>
    <property type="match status" value="1"/>
</dbReference>
<dbReference type="Proteomes" id="UP000254925">
    <property type="component" value="Unassembled WGS sequence"/>
</dbReference>
<evidence type="ECO:0000256" key="2">
    <source>
        <dbReference type="ARBA" id="ARBA00022567"/>
    </source>
</evidence>
<feature type="binding site" evidence="5">
    <location>
        <position position="185"/>
    </location>
    <ligand>
        <name>Zn(2+)</name>
        <dbReference type="ChEBI" id="CHEBI:29105"/>
        <label>1</label>
        <note>catalytic</note>
    </ligand>
</feature>
<comment type="cofactor">
    <cofactor evidence="5">
        <name>Zn(2+)</name>
        <dbReference type="ChEBI" id="CHEBI:29105"/>
    </cofactor>
    <text evidence="5">Binds 2 Zn(2+) ions per subunit. One is catalytic and the other provides a structural contribution.</text>
</comment>